<keyword evidence="2" id="KW-0548">Nucleotidyltransferase</keyword>
<keyword evidence="3" id="KW-1185">Reference proteome</keyword>
<feature type="transmembrane region" description="Helical" evidence="1">
    <location>
        <begin position="47"/>
        <end position="73"/>
    </location>
</feature>
<dbReference type="PANTHER" id="PTHR43535">
    <property type="entry name" value="PHOSPHATIDATE CYTIDYLYLTRANSFERASE"/>
    <property type="match status" value="1"/>
</dbReference>
<evidence type="ECO:0000256" key="1">
    <source>
        <dbReference type="SAM" id="Phobius"/>
    </source>
</evidence>
<dbReference type="GO" id="GO:0009273">
    <property type="term" value="P:peptidoglycan-based cell wall biogenesis"/>
    <property type="evidence" value="ECO:0007669"/>
    <property type="project" value="TreeGrafter"/>
</dbReference>
<dbReference type="GO" id="GO:0004605">
    <property type="term" value="F:phosphatidate cytidylyltransferase activity"/>
    <property type="evidence" value="ECO:0007669"/>
    <property type="project" value="UniProtKB-EC"/>
</dbReference>
<dbReference type="EC" id="2.7.7.41" evidence="2"/>
<feature type="transmembrane region" description="Helical" evidence="1">
    <location>
        <begin position="188"/>
        <end position="206"/>
    </location>
</feature>
<accession>A0A5C5VDA3</accession>
<keyword evidence="2" id="KW-0808">Transferase</keyword>
<dbReference type="PANTHER" id="PTHR43535:SF1">
    <property type="entry name" value="PHOSPHATIDATE CYTIDYLYLTRANSFERASE"/>
    <property type="match status" value="1"/>
</dbReference>
<name>A0A5C5VDA3_9BACT</name>
<dbReference type="GO" id="GO:0005886">
    <property type="term" value="C:plasma membrane"/>
    <property type="evidence" value="ECO:0007669"/>
    <property type="project" value="TreeGrafter"/>
</dbReference>
<feature type="transmembrane region" description="Helical" evidence="1">
    <location>
        <begin position="148"/>
        <end position="168"/>
    </location>
</feature>
<keyword evidence="1" id="KW-0472">Membrane</keyword>
<comment type="caution">
    <text evidence="2">The sequence shown here is derived from an EMBL/GenBank/DDBJ whole genome shotgun (WGS) entry which is preliminary data.</text>
</comment>
<organism evidence="2 3">
    <name type="scientific">Posidoniimonas corsicana</name>
    <dbReference type="NCBI Taxonomy" id="1938618"/>
    <lineage>
        <taxon>Bacteria</taxon>
        <taxon>Pseudomonadati</taxon>
        <taxon>Planctomycetota</taxon>
        <taxon>Planctomycetia</taxon>
        <taxon>Pirellulales</taxon>
        <taxon>Lacipirellulaceae</taxon>
        <taxon>Posidoniimonas</taxon>
    </lineage>
</organism>
<feature type="transmembrane region" description="Helical" evidence="1">
    <location>
        <begin position="94"/>
        <end position="112"/>
    </location>
</feature>
<gene>
    <name evidence="2" type="primary">cdsA_1</name>
    <name evidence="2" type="ORF">KOR34_05860</name>
</gene>
<dbReference type="RefSeq" id="WP_146562051.1">
    <property type="nucleotide sequence ID" value="NZ_SIHJ01000001.1"/>
</dbReference>
<protein>
    <submittedName>
        <fullName evidence="2">Phosphatidate cytidylyltransferase</fullName>
        <ecNumber evidence="2">2.7.7.41</ecNumber>
    </submittedName>
</protein>
<dbReference type="OrthoDB" id="9799199at2"/>
<feature type="transmembrane region" description="Helical" evidence="1">
    <location>
        <begin position="252"/>
        <end position="275"/>
    </location>
</feature>
<dbReference type="Pfam" id="PF01148">
    <property type="entry name" value="CTP_transf_1"/>
    <property type="match status" value="1"/>
</dbReference>
<evidence type="ECO:0000313" key="2">
    <source>
        <dbReference type="EMBL" id="TWT35692.1"/>
    </source>
</evidence>
<keyword evidence="1" id="KW-1133">Transmembrane helix</keyword>
<dbReference type="AlphaFoldDB" id="A0A5C5VDA3"/>
<keyword evidence="1" id="KW-0812">Transmembrane</keyword>
<sequence>MDPYNWALAATVVTLLAIATLIGRVLQRQPNLGLNPAAVEAFNGRLRAWWIICCLLPVAFLSRPLTVFVFFGLSFWALREFITLTPTRLSDHRALFWVFFLFAPLQYVLVAYDNYKLYSVFIPVYAFLFIPLRVAIAGDPRRFLERVAKIQSGLLICVYCLSFAPALLYLKSKEGALDPLDQGDTARLLFFFVTMVILSEAVQFAWSRLYGKNIIAPEINSSRTWEGFLGGAATTGLLGMLLGAFAPYHQLWHAGITSMLISVMGFAGAMTMSAIKRDRGVRDYGTLIEGHGGVLDRIDSLCFAAPVFYHFSRRLLDAI</sequence>
<reference evidence="2 3" key="1">
    <citation type="submission" date="2019-02" db="EMBL/GenBank/DDBJ databases">
        <title>Deep-cultivation of Planctomycetes and their phenomic and genomic characterization uncovers novel biology.</title>
        <authorList>
            <person name="Wiegand S."/>
            <person name="Jogler M."/>
            <person name="Boedeker C."/>
            <person name="Pinto D."/>
            <person name="Vollmers J."/>
            <person name="Rivas-Marin E."/>
            <person name="Kohn T."/>
            <person name="Peeters S.H."/>
            <person name="Heuer A."/>
            <person name="Rast P."/>
            <person name="Oberbeckmann S."/>
            <person name="Bunk B."/>
            <person name="Jeske O."/>
            <person name="Meyerdierks A."/>
            <person name="Storesund J.E."/>
            <person name="Kallscheuer N."/>
            <person name="Luecker S."/>
            <person name="Lage O.M."/>
            <person name="Pohl T."/>
            <person name="Merkel B.J."/>
            <person name="Hornburger P."/>
            <person name="Mueller R.-W."/>
            <person name="Bruemmer F."/>
            <person name="Labrenz M."/>
            <person name="Spormann A.M."/>
            <person name="Op Den Camp H."/>
            <person name="Overmann J."/>
            <person name="Amann R."/>
            <person name="Jetten M.S.M."/>
            <person name="Mascher T."/>
            <person name="Medema M.H."/>
            <person name="Devos D.P."/>
            <person name="Kaster A.-K."/>
            <person name="Ovreas L."/>
            <person name="Rohde M."/>
            <person name="Galperin M.Y."/>
            <person name="Jogler C."/>
        </authorList>
    </citation>
    <scope>NUCLEOTIDE SEQUENCE [LARGE SCALE GENOMIC DNA]</scope>
    <source>
        <strain evidence="2 3">KOR34</strain>
    </source>
</reference>
<feature type="transmembrane region" description="Helical" evidence="1">
    <location>
        <begin position="227"/>
        <end position="246"/>
    </location>
</feature>
<evidence type="ECO:0000313" key="3">
    <source>
        <dbReference type="Proteomes" id="UP000316714"/>
    </source>
</evidence>
<dbReference type="EMBL" id="SIHJ01000001">
    <property type="protein sequence ID" value="TWT35692.1"/>
    <property type="molecule type" value="Genomic_DNA"/>
</dbReference>
<dbReference type="Proteomes" id="UP000316714">
    <property type="component" value="Unassembled WGS sequence"/>
</dbReference>
<feature type="transmembrane region" description="Helical" evidence="1">
    <location>
        <begin position="118"/>
        <end position="136"/>
    </location>
</feature>
<proteinExistence type="predicted"/>